<evidence type="ECO:0000313" key="2">
    <source>
        <dbReference type="Proteomes" id="UP000309215"/>
    </source>
</evidence>
<dbReference type="OrthoDB" id="5402300at2"/>
<sequence length="87" mass="9953">MPLIETEEAARRLARAIASDLSLYNEEKIVQGIQNDDLFTVLAEEIEEGRALYKSRVSPDLYAKNFYDRAIVDILVKSKGHVKSKIW</sequence>
<name>A0A4U1J998_9BACT</name>
<reference evidence="1 2" key="1">
    <citation type="submission" date="2019-04" db="EMBL/GenBank/DDBJ databases">
        <authorList>
            <person name="Li Y."/>
            <person name="Wang J."/>
        </authorList>
    </citation>
    <scope>NUCLEOTIDE SEQUENCE [LARGE SCALE GENOMIC DNA]</scope>
    <source>
        <strain evidence="1 2">DSM 14668</strain>
    </source>
</reference>
<evidence type="ECO:0000313" key="1">
    <source>
        <dbReference type="EMBL" id="TKD04373.1"/>
    </source>
</evidence>
<dbReference type="RefSeq" id="WP_136931342.1">
    <property type="nucleotide sequence ID" value="NZ_SSMQ01000025.1"/>
</dbReference>
<dbReference type="Proteomes" id="UP000309215">
    <property type="component" value="Unassembled WGS sequence"/>
</dbReference>
<dbReference type="AlphaFoldDB" id="A0A4U1J998"/>
<proteinExistence type="predicted"/>
<keyword evidence="2" id="KW-1185">Reference proteome</keyword>
<gene>
    <name evidence="1" type="ORF">E8A74_23730</name>
</gene>
<comment type="caution">
    <text evidence="1">The sequence shown here is derived from an EMBL/GenBank/DDBJ whole genome shotgun (WGS) entry which is preliminary data.</text>
</comment>
<dbReference type="EMBL" id="SSMQ01000025">
    <property type="protein sequence ID" value="TKD04373.1"/>
    <property type="molecule type" value="Genomic_DNA"/>
</dbReference>
<accession>A0A4U1J998</accession>
<organism evidence="1 2">
    <name type="scientific">Polyangium fumosum</name>
    <dbReference type="NCBI Taxonomy" id="889272"/>
    <lineage>
        <taxon>Bacteria</taxon>
        <taxon>Pseudomonadati</taxon>
        <taxon>Myxococcota</taxon>
        <taxon>Polyangia</taxon>
        <taxon>Polyangiales</taxon>
        <taxon>Polyangiaceae</taxon>
        <taxon>Polyangium</taxon>
    </lineage>
</organism>
<protein>
    <submittedName>
        <fullName evidence="1">Uncharacterized protein</fullName>
    </submittedName>
</protein>